<keyword evidence="7" id="KW-0539">Nucleus</keyword>
<gene>
    <name evidence="9" type="ORF">XENOCAPTIV_008037</name>
</gene>
<evidence type="ECO:0000256" key="2">
    <source>
        <dbReference type="ARBA" id="ARBA00022723"/>
    </source>
</evidence>
<sequence length="315" mass="34455">KRPLTISPLSEHSLDLQTMIRNSPNAIVTTLMNSSRSSSSTSGSYGHLSARAISCFTLLFLLSAVSSPALSFAYPPTPVALHVHHQLMGRQPGIVGSAFGHSPPLVHPTPPFATQRPMPGIPPTGLGASDRSANDSSQDHPDGMTLVKEEGDKDESKQEPEVVYETNCHWENCCREFDTQEQLVQVLYSPTEQLRKVTNKLCFPSSNDPSHITRSCHSGRQLQSGLSFCVWQPTVESGLSGDNAGFLIGSRDSGNGLKSQSPISQLGVVNLFWRVKPHRVLCILPDQTHSLSVIVILTEAWRWMFPHHTSPEGFV</sequence>
<feature type="compositionally biased region" description="Basic and acidic residues" evidence="8">
    <location>
        <begin position="137"/>
        <end position="160"/>
    </location>
</feature>
<accession>A0ABV0S1Y2</accession>
<dbReference type="PANTHER" id="PTHR45718:SF5">
    <property type="entry name" value="TRANSCRIPTIONAL ACTIVATOR GLI3"/>
    <property type="match status" value="1"/>
</dbReference>
<evidence type="ECO:0000256" key="1">
    <source>
        <dbReference type="ARBA" id="ARBA00004123"/>
    </source>
</evidence>
<evidence type="ECO:0000313" key="9">
    <source>
        <dbReference type="EMBL" id="MEQ2214458.1"/>
    </source>
</evidence>
<evidence type="ECO:0000256" key="6">
    <source>
        <dbReference type="ARBA" id="ARBA00023125"/>
    </source>
</evidence>
<evidence type="ECO:0000256" key="7">
    <source>
        <dbReference type="ARBA" id="ARBA00023242"/>
    </source>
</evidence>
<comment type="subcellular location">
    <subcellularLocation>
        <location evidence="1">Nucleus</location>
    </subcellularLocation>
</comment>
<evidence type="ECO:0000256" key="5">
    <source>
        <dbReference type="ARBA" id="ARBA00022833"/>
    </source>
</evidence>
<proteinExistence type="predicted"/>
<keyword evidence="3" id="KW-0677">Repeat</keyword>
<feature type="region of interest" description="Disordered" evidence="8">
    <location>
        <begin position="116"/>
        <end position="160"/>
    </location>
</feature>
<keyword evidence="2" id="KW-0479">Metal-binding</keyword>
<dbReference type="InterPro" id="IPR043359">
    <property type="entry name" value="GLI-like"/>
</dbReference>
<dbReference type="Gene3D" id="3.30.160.60">
    <property type="entry name" value="Classic Zinc Finger"/>
    <property type="match status" value="1"/>
</dbReference>
<evidence type="ECO:0000256" key="4">
    <source>
        <dbReference type="ARBA" id="ARBA00022771"/>
    </source>
</evidence>
<protein>
    <submittedName>
        <fullName evidence="9">Uncharacterized protein</fullName>
    </submittedName>
</protein>
<feature type="non-terminal residue" evidence="9">
    <location>
        <position position="1"/>
    </location>
</feature>
<reference evidence="9 10" key="1">
    <citation type="submission" date="2021-06" db="EMBL/GenBank/DDBJ databases">
        <authorList>
            <person name="Palmer J.M."/>
        </authorList>
    </citation>
    <scope>NUCLEOTIDE SEQUENCE [LARGE SCALE GENOMIC DNA]</scope>
    <source>
        <strain evidence="9 10">XC_2019</strain>
        <tissue evidence="9">Muscle</tissue>
    </source>
</reference>
<dbReference type="PANTHER" id="PTHR45718">
    <property type="entry name" value="TRANSCRIPTIONAL ACTIVATOR CUBITUS INTERRUPTUS"/>
    <property type="match status" value="1"/>
</dbReference>
<keyword evidence="10" id="KW-1185">Reference proteome</keyword>
<evidence type="ECO:0000256" key="3">
    <source>
        <dbReference type="ARBA" id="ARBA00022737"/>
    </source>
</evidence>
<keyword evidence="4" id="KW-0863">Zinc-finger</keyword>
<keyword evidence="6" id="KW-0238">DNA-binding</keyword>
<evidence type="ECO:0000313" key="10">
    <source>
        <dbReference type="Proteomes" id="UP001434883"/>
    </source>
</evidence>
<comment type="caution">
    <text evidence="9">The sequence shown here is derived from an EMBL/GenBank/DDBJ whole genome shotgun (WGS) entry which is preliminary data.</text>
</comment>
<name>A0ABV0S1Y2_9TELE</name>
<evidence type="ECO:0000256" key="8">
    <source>
        <dbReference type="SAM" id="MobiDB-lite"/>
    </source>
</evidence>
<dbReference type="Proteomes" id="UP001434883">
    <property type="component" value="Unassembled WGS sequence"/>
</dbReference>
<organism evidence="9 10">
    <name type="scientific">Xenoophorus captivus</name>
    <dbReference type="NCBI Taxonomy" id="1517983"/>
    <lineage>
        <taxon>Eukaryota</taxon>
        <taxon>Metazoa</taxon>
        <taxon>Chordata</taxon>
        <taxon>Craniata</taxon>
        <taxon>Vertebrata</taxon>
        <taxon>Euteleostomi</taxon>
        <taxon>Actinopterygii</taxon>
        <taxon>Neopterygii</taxon>
        <taxon>Teleostei</taxon>
        <taxon>Neoteleostei</taxon>
        <taxon>Acanthomorphata</taxon>
        <taxon>Ovalentaria</taxon>
        <taxon>Atherinomorphae</taxon>
        <taxon>Cyprinodontiformes</taxon>
        <taxon>Goodeidae</taxon>
        <taxon>Xenoophorus</taxon>
    </lineage>
</organism>
<dbReference type="EMBL" id="JAHRIN010067411">
    <property type="protein sequence ID" value="MEQ2214458.1"/>
    <property type="molecule type" value="Genomic_DNA"/>
</dbReference>
<keyword evidence="5" id="KW-0862">Zinc</keyword>